<reference evidence="5 6" key="1">
    <citation type="journal article" date="2018" name="Syst. Appl. Microbiol.">
        <title>Corynebacterium heidelbergense sp. nov., isolated from the preen glands of Egyptian geese (Alopochen aegyptiacus).</title>
        <authorList>
            <person name="Braun M.S."/>
            <person name="Wang E."/>
            <person name="Zimmermann S."/>
            <person name="Wink M."/>
        </authorList>
    </citation>
    <scope>NUCLEOTIDE SEQUENCE [LARGE SCALE GENOMIC DNA]</scope>
    <source>
        <strain evidence="5 6">DSM 104638</strain>
    </source>
</reference>
<feature type="non-terminal residue" evidence="5">
    <location>
        <position position="1"/>
    </location>
</feature>
<comment type="caution">
    <text evidence="5">The sequence shown here is derived from an EMBL/GenBank/DDBJ whole genome shotgun (WGS) entry which is preliminary data.</text>
</comment>
<evidence type="ECO:0000256" key="1">
    <source>
        <dbReference type="ARBA" id="ARBA00023015"/>
    </source>
</evidence>
<gene>
    <name evidence="5" type="ORF">CWC39_08665</name>
</gene>
<evidence type="ECO:0000313" key="6">
    <source>
        <dbReference type="Proteomes" id="UP000251047"/>
    </source>
</evidence>
<proteinExistence type="predicted"/>
<dbReference type="OrthoDB" id="5171752at2"/>
<dbReference type="RefSeq" id="WP_146743896.1">
    <property type="nucleotide sequence ID" value="NZ_PHQP01000078.1"/>
</dbReference>
<evidence type="ECO:0000256" key="3">
    <source>
        <dbReference type="ARBA" id="ARBA00023163"/>
    </source>
</evidence>
<evidence type="ECO:0000313" key="5">
    <source>
        <dbReference type="EMBL" id="RAV33413.1"/>
    </source>
</evidence>
<feature type="domain" description="Transcriptional regulator LacI/GalR-like sensor" evidence="4">
    <location>
        <begin position="62"/>
        <end position="239"/>
    </location>
</feature>
<protein>
    <submittedName>
        <fullName evidence="5">LacI family transcriptional regulator</fullName>
    </submittedName>
</protein>
<dbReference type="EMBL" id="PHQP01000078">
    <property type="protein sequence ID" value="RAV33413.1"/>
    <property type="molecule type" value="Genomic_DNA"/>
</dbReference>
<dbReference type="GO" id="GO:0000976">
    <property type="term" value="F:transcription cis-regulatory region binding"/>
    <property type="evidence" value="ECO:0007669"/>
    <property type="project" value="TreeGrafter"/>
</dbReference>
<dbReference type="PANTHER" id="PTHR30146:SF138">
    <property type="entry name" value="TRANSCRIPTIONAL REGULATORY PROTEIN"/>
    <property type="match status" value="1"/>
</dbReference>
<dbReference type="Proteomes" id="UP000251047">
    <property type="component" value="Unassembled WGS sequence"/>
</dbReference>
<keyword evidence="3" id="KW-0804">Transcription</keyword>
<dbReference type="GO" id="GO:0003700">
    <property type="term" value="F:DNA-binding transcription factor activity"/>
    <property type="evidence" value="ECO:0007669"/>
    <property type="project" value="TreeGrafter"/>
</dbReference>
<evidence type="ECO:0000259" key="4">
    <source>
        <dbReference type="Pfam" id="PF13377"/>
    </source>
</evidence>
<accession>A0A364V9R4</accession>
<organism evidence="5 6">
    <name type="scientific">Corynebacterium heidelbergense</name>
    <dbReference type="NCBI Taxonomy" id="2055947"/>
    <lineage>
        <taxon>Bacteria</taxon>
        <taxon>Bacillati</taxon>
        <taxon>Actinomycetota</taxon>
        <taxon>Actinomycetes</taxon>
        <taxon>Mycobacteriales</taxon>
        <taxon>Corynebacteriaceae</taxon>
        <taxon>Corynebacterium</taxon>
    </lineage>
</organism>
<dbReference type="Gene3D" id="3.40.50.2300">
    <property type="match status" value="2"/>
</dbReference>
<sequence length="252" mass="26832">AKQLVHQASVDGFIVYSVAANDPFLQVVMSRGMPTVICDQPADRRRVPFIGIDDREAIKPVVRQVLEAGHTRIGVLCIRLDRSPNDGFVSRERLASAQMHVQRDRVRGVLEVIEDATLDPAQVPVVERHVNNPEQTYSAAAQLLREHPELTAVVCTTDSMALGLTAYAADAGISIPGELSVTGFDGIPQAVGAGITTVRQPSREKGQRAGDALAQLIAVAPRAGEQRVLLPTQVVPGTSITSPRAAGVLSVG</sequence>
<evidence type="ECO:0000256" key="2">
    <source>
        <dbReference type="ARBA" id="ARBA00023125"/>
    </source>
</evidence>
<name>A0A364V9R4_9CORY</name>
<dbReference type="AlphaFoldDB" id="A0A364V9R4"/>
<dbReference type="PANTHER" id="PTHR30146">
    <property type="entry name" value="LACI-RELATED TRANSCRIPTIONAL REPRESSOR"/>
    <property type="match status" value="1"/>
</dbReference>
<dbReference type="CDD" id="cd06279">
    <property type="entry name" value="PBP1_LacI-like"/>
    <property type="match status" value="1"/>
</dbReference>
<dbReference type="InterPro" id="IPR028082">
    <property type="entry name" value="Peripla_BP_I"/>
</dbReference>
<dbReference type="Pfam" id="PF13377">
    <property type="entry name" value="Peripla_BP_3"/>
    <property type="match status" value="1"/>
</dbReference>
<keyword evidence="1" id="KW-0805">Transcription regulation</keyword>
<dbReference type="InterPro" id="IPR046335">
    <property type="entry name" value="LacI/GalR-like_sensor"/>
</dbReference>
<dbReference type="SUPFAM" id="SSF53822">
    <property type="entry name" value="Periplasmic binding protein-like I"/>
    <property type="match status" value="1"/>
</dbReference>
<keyword evidence="2" id="KW-0238">DNA-binding</keyword>